<evidence type="ECO:0000313" key="4">
    <source>
        <dbReference type="Proteomes" id="UP000256964"/>
    </source>
</evidence>
<dbReference type="EMBL" id="KZ857479">
    <property type="protein sequence ID" value="RDX42668.1"/>
    <property type="molecule type" value="Genomic_DNA"/>
</dbReference>
<feature type="transmembrane region" description="Helical" evidence="2">
    <location>
        <begin position="118"/>
        <end position="136"/>
    </location>
</feature>
<keyword evidence="2" id="KW-0472">Membrane</keyword>
<keyword evidence="2" id="KW-0812">Transmembrane</keyword>
<name>A0A371CQV5_9APHY</name>
<dbReference type="OrthoDB" id="2742220at2759"/>
<feature type="transmembrane region" description="Helical" evidence="2">
    <location>
        <begin position="53"/>
        <end position="72"/>
    </location>
</feature>
<protein>
    <recommendedName>
        <fullName evidence="5">G-protein coupled receptors family 1 profile domain-containing protein</fullName>
    </recommendedName>
</protein>
<gene>
    <name evidence="3" type="ORF">OH76DRAFT_1488465</name>
</gene>
<feature type="transmembrane region" description="Helical" evidence="2">
    <location>
        <begin position="164"/>
        <end position="183"/>
    </location>
</feature>
<accession>A0A371CQV5</accession>
<evidence type="ECO:0000313" key="3">
    <source>
        <dbReference type="EMBL" id="RDX42668.1"/>
    </source>
</evidence>
<feature type="region of interest" description="Disordered" evidence="1">
    <location>
        <begin position="305"/>
        <end position="327"/>
    </location>
</feature>
<evidence type="ECO:0008006" key="5">
    <source>
        <dbReference type="Google" id="ProtNLM"/>
    </source>
</evidence>
<feature type="transmembrane region" description="Helical" evidence="2">
    <location>
        <begin position="15"/>
        <end position="33"/>
    </location>
</feature>
<keyword evidence="4" id="KW-1185">Reference proteome</keyword>
<sequence length="327" mass="36184">MVNWDDPSVVAFCGFIYNQIAVFLLGFFGNHVLTRMDIEWSLITRKRRFSPVLIPYLFGRYSILVTLLVFVLTNRFQTKVACDAMYKSLAFFGSAASYCSTMNLGIRSYIIWKDMNRVVVWVLSLGCVAHAALVGLQSSESVTFTWNSQTQACAVVRSSHITMFVFYLYTLIMDLAILMLTVAGLWRKGALKSTIGASLSEQCLWYVVGTFVVTVPAVVLPALNLNVIMNVIASMPATTLSVVMSSAAVLSLKPEDISQATSSATMMTQSNERARGVMQHRRHRRHVTLTTNIILESHGDSAALESSFGVRSHGKTEESEETMSTAV</sequence>
<feature type="transmembrane region" description="Helical" evidence="2">
    <location>
        <begin position="203"/>
        <end position="222"/>
    </location>
</feature>
<dbReference type="AlphaFoldDB" id="A0A371CQV5"/>
<feature type="transmembrane region" description="Helical" evidence="2">
    <location>
        <begin position="84"/>
        <end position="106"/>
    </location>
</feature>
<feature type="compositionally biased region" description="Polar residues" evidence="1">
    <location>
        <begin position="261"/>
        <end position="271"/>
    </location>
</feature>
<reference evidence="3 4" key="1">
    <citation type="journal article" date="2018" name="Biotechnol. Biofuels">
        <title>Integrative visual omics of the white-rot fungus Polyporus brumalis exposes the biotechnological potential of its oxidative enzymes for delignifying raw plant biomass.</title>
        <authorList>
            <person name="Miyauchi S."/>
            <person name="Rancon A."/>
            <person name="Drula E."/>
            <person name="Hage H."/>
            <person name="Chaduli D."/>
            <person name="Favel A."/>
            <person name="Grisel S."/>
            <person name="Henrissat B."/>
            <person name="Herpoel-Gimbert I."/>
            <person name="Ruiz-Duenas F.J."/>
            <person name="Chevret D."/>
            <person name="Hainaut M."/>
            <person name="Lin J."/>
            <person name="Wang M."/>
            <person name="Pangilinan J."/>
            <person name="Lipzen A."/>
            <person name="Lesage-Meessen L."/>
            <person name="Navarro D."/>
            <person name="Riley R."/>
            <person name="Grigoriev I.V."/>
            <person name="Zhou S."/>
            <person name="Raouche S."/>
            <person name="Rosso M.N."/>
        </authorList>
    </citation>
    <scope>NUCLEOTIDE SEQUENCE [LARGE SCALE GENOMIC DNA]</scope>
    <source>
        <strain evidence="3 4">BRFM 1820</strain>
    </source>
</reference>
<proteinExistence type="predicted"/>
<evidence type="ECO:0000256" key="2">
    <source>
        <dbReference type="SAM" id="Phobius"/>
    </source>
</evidence>
<feature type="region of interest" description="Disordered" evidence="1">
    <location>
        <begin position="261"/>
        <end position="282"/>
    </location>
</feature>
<organism evidence="3 4">
    <name type="scientific">Lentinus brumalis</name>
    <dbReference type="NCBI Taxonomy" id="2498619"/>
    <lineage>
        <taxon>Eukaryota</taxon>
        <taxon>Fungi</taxon>
        <taxon>Dikarya</taxon>
        <taxon>Basidiomycota</taxon>
        <taxon>Agaricomycotina</taxon>
        <taxon>Agaricomycetes</taxon>
        <taxon>Polyporales</taxon>
        <taxon>Polyporaceae</taxon>
        <taxon>Lentinus</taxon>
    </lineage>
</organism>
<keyword evidence="2" id="KW-1133">Transmembrane helix</keyword>
<dbReference type="Proteomes" id="UP000256964">
    <property type="component" value="Unassembled WGS sequence"/>
</dbReference>
<evidence type="ECO:0000256" key="1">
    <source>
        <dbReference type="SAM" id="MobiDB-lite"/>
    </source>
</evidence>